<dbReference type="SMART" id="SM00829">
    <property type="entry name" value="PKS_ER"/>
    <property type="match status" value="1"/>
</dbReference>
<name>A0A2A9NF38_9AGAR</name>
<dbReference type="Pfam" id="PF00107">
    <property type="entry name" value="ADH_zinc_N"/>
    <property type="match status" value="1"/>
</dbReference>
<dbReference type="EMBL" id="KZ302216">
    <property type="protein sequence ID" value="PFH46263.1"/>
    <property type="molecule type" value="Genomic_DNA"/>
</dbReference>
<gene>
    <name evidence="2" type="ORF">AMATHDRAFT_70233</name>
</gene>
<accession>A0A2A9NF38</accession>
<proteinExistence type="predicted"/>
<dbReference type="STRING" id="703135.A0A2A9NF38"/>
<keyword evidence="3" id="KW-1185">Reference proteome</keyword>
<dbReference type="InterPro" id="IPR011032">
    <property type="entry name" value="GroES-like_sf"/>
</dbReference>
<organism evidence="2 3">
    <name type="scientific">Amanita thiersii Skay4041</name>
    <dbReference type="NCBI Taxonomy" id="703135"/>
    <lineage>
        <taxon>Eukaryota</taxon>
        <taxon>Fungi</taxon>
        <taxon>Dikarya</taxon>
        <taxon>Basidiomycota</taxon>
        <taxon>Agaricomycotina</taxon>
        <taxon>Agaricomycetes</taxon>
        <taxon>Agaricomycetidae</taxon>
        <taxon>Agaricales</taxon>
        <taxon>Pluteineae</taxon>
        <taxon>Amanitaceae</taxon>
        <taxon>Amanita</taxon>
    </lineage>
</organism>
<dbReference type="CDD" id="cd08249">
    <property type="entry name" value="enoyl_reductase_like"/>
    <property type="match status" value="1"/>
</dbReference>
<dbReference type="GO" id="GO:0016651">
    <property type="term" value="F:oxidoreductase activity, acting on NAD(P)H"/>
    <property type="evidence" value="ECO:0007669"/>
    <property type="project" value="InterPro"/>
</dbReference>
<dbReference type="AlphaFoldDB" id="A0A2A9NF38"/>
<dbReference type="Pfam" id="PF08240">
    <property type="entry name" value="ADH_N"/>
    <property type="match status" value="1"/>
</dbReference>
<reference evidence="2 3" key="1">
    <citation type="submission" date="2014-02" db="EMBL/GenBank/DDBJ databases">
        <title>Transposable element dynamics among asymbiotic and ectomycorrhizal Amanita fungi.</title>
        <authorList>
            <consortium name="DOE Joint Genome Institute"/>
            <person name="Hess J."/>
            <person name="Skrede I."/>
            <person name="Wolfe B."/>
            <person name="LaButti K."/>
            <person name="Ohm R.A."/>
            <person name="Grigoriev I.V."/>
            <person name="Pringle A."/>
        </authorList>
    </citation>
    <scope>NUCLEOTIDE SEQUENCE [LARGE SCALE GENOMIC DNA]</scope>
    <source>
        <strain evidence="2 3">SKay4041</strain>
    </source>
</reference>
<dbReference type="InterPro" id="IPR020843">
    <property type="entry name" value="ER"/>
</dbReference>
<dbReference type="SUPFAM" id="SSF50129">
    <property type="entry name" value="GroES-like"/>
    <property type="match status" value="1"/>
</dbReference>
<dbReference type="InterPro" id="IPR013154">
    <property type="entry name" value="ADH-like_N"/>
</dbReference>
<sequence length="366" mass="39167">MTDKTHAAIAALDGKGAVGAVQVATPTALEAAEVMIKVEYAAMIAPDTYATDLGFFVDAYPYVLGYTVAGFVVRVGAGAEGFKDGDSVVAFAYGPSKRKAMQQYVVQPYTVCAKVPDNLPLDQAATIPDNFVCAFYTLFNQLGLPHPPASLASSTPPPQATTPILIYGAGSTAGQYAIQLLHHAGYKNIIATASPRHHESLRSMGATHVFDYNSERLEAEVAAAVGGEGKVPLVLDGVTAEATIKKIAGLVSPNGKVALLLPIKEGDKVTVHTSQGGMYQELRPDRTPMPEGVKVIGVKTFFYHEDEYLKENLMPKILPQLLEAGVIRPVRVRLMDKGSFLERVEEGLELLRTNKVSGEKVVVKVD</sequence>
<dbReference type="Gene3D" id="3.40.50.720">
    <property type="entry name" value="NAD(P)-binding Rossmann-like Domain"/>
    <property type="match status" value="1"/>
</dbReference>
<dbReference type="InterPro" id="IPR047122">
    <property type="entry name" value="Trans-enoyl_RdTase-like"/>
</dbReference>
<feature type="domain" description="Enoyl reductase (ER)" evidence="1">
    <location>
        <begin position="16"/>
        <end position="363"/>
    </location>
</feature>
<dbReference type="Gene3D" id="3.90.180.10">
    <property type="entry name" value="Medium-chain alcohol dehydrogenases, catalytic domain"/>
    <property type="match status" value="1"/>
</dbReference>
<dbReference type="InterPro" id="IPR013149">
    <property type="entry name" value="ADH-like_C"/>
</dbReference>
<dbReference type="SUPFAM" id="SSF51735">
    <property type="entry name" value="NAD(P)-binding Rossmann-fold domains"/>
    <property type="match status" value="1"/>
</dbReference>
<dbReference type="PANTHER" id="PTHR45348">
    <property type="entry name" value="HYPOTHETICAL OXIDOREDUCTASE (EUROFUNG)"/>
    <property type="match status" value="1"/>
</dbReference>
<dbReference type="InterPro" id="IPR036291">
    <property type="entry name" value="NAD(P)-bd_dom_sf"/>
</dbReference>
<dbReference type="PANTHER" id="PTHR45348:SF3">
    <property type="entry name" value="ENOYL REDUCTASE (ER) DOMAIN-CONTAINING PROTEIN"/>
    <property type="match status" value="1"/>
</dbReference>
<evidence type="ECO:0000259" key="1">
    <source>
        <dbReference type="SMART" id="SM00829"/>
    </source>
</evidence>
<evidence type="ECO:0000313" key="2">
    <source>
        <dbReference type="EMBL" id="PFH46263.1"/>
    </source>
</evidence>
<protein>
    <recommendedName>
        <fullName evidence="1">Enoyl reductase (ER) domain-containing protein</fullName>
    </recommendedName>
</protein>
<evidence type="ECO:0000313" key="3">
    <source>
        <dbReference type="Proteomes" id="UP000242287"/>
    </source>
</evidence>
<dbReference type="OrthoDB" id="9992527at2759"/>
<dbReference type="Proteomes" id="UP000242287">
    <property type="component" value="Unassembled WGS sequence"/>
</dbReference>